<dbReference type="InterPro" id="IPR001991">
    <property type="entry name" value="Na-dicarboxylate_symporter"/>
</dbReference>
<dbReference type="Gene3D" id="1.10.3860.10">
    <property type="entry name" value="Sodium:dicarboxylate symporter"/>
    <property type="match status" value="1"/>
</dbReference>
<keyword evidence="3" id="KW-1003">Cell membrane</keyword>
<keyword evidence="8 9" id="KW-0472">Membrane</keyword>
<dbReference type="SUPFAM" id="SSF118215">
    <property type="entry name" value="Proton glutamate symport protein"/>
    <property type="match status" value="1"/>
</dbReference>
<feature type="transmembrane region" description="Helical" evidence="9">
    <location>
        <begin position="151"/>
        <end position="177"/>
    </location>
</feature>
<evidence type="ECO:0000256" key="5">
    <source>
        <dbReference type="ARBA" id="ARBA00022847"/>
    </source>
</evidence>
<feature type="transmembrane region" description="Helical" evidence="9">
    <location>
        <begin position="223"/>
        <end position="250"/>
    </location>
</feature>
<evidence type="ECO:0000256" key="2">
    <source>
        <dbReference type="ARBA" id="ARBA00022448"/>
    </source>
</evidence>
<name>F3UPR5_STRSA</name>
<keyword evidence="2" id="KW-0813">Transport</keyword>
<dbReference type="EMBL" id="AFFN01000011">
    <property type="protein sequence ID" value="EGJ42185.1"/>
    <property type="molecule type" value="Genomic_DNA"/>
</dbReference>
<dbReference type="PANTHER" id="PTHR42865:SF8">
    <property type="entry name" value="SERINE_THREONINE TRANSPORTER SSTT"/>
    <property type="match status" value="1"/>
</dbReference>
<dbReference type="STRING" id="888816.HMPREF9389_0898"/>
<feature type="transmembrane region" description="Helical" evidence="9">
    <location>
        <begin position="119"/>
        <end position="139"/>
    </location>
</feature>
<keyword evidence="4 9" id="KW-0812">Transmembrane</keyword>
<reference evidence="10 11" key="1">
    <citation type="submission" date="2011-03" db="EMBL/GenBank/DDBJ databases">
        <authorList>
            <person name="Muzny D."/>
            <person name="Qin X."/>
            <person name="Deng J."/>
            <person name="Jiang H."/>
            <person name="Liu Y."/>
            <person name="Qu J."/>
            <person name="Song X.-Z."/>
            <person name="Zhang L."/>
            <person name="Thornton R."/>
            <person name="Coyle M."/>
            <person name="Francisco L."/>
            <person name="Jackson L."/>
            <person name="Javaid M."/>
            <person name="Korchina V."/>
            <person name="Kovar C."/>
            <person name="Mata R."/>
            <person name="Mathew T."/>
            <person name="Ngo R."/>
            <person name="Nguyen L."/>
            <person name="Nguyen N."/>
            <person name="Okwuonu G."/>
            <person name="Ongeri F."/>
            <person name="Pham C."/>
            <person name="Simmons D."/>
            <person name="Wilczek-Boney K."/>
            <person name="Hale W."/>
            <person name="Jakkamsetti A."/>
            <person name="Pham P."/>
            <person name="Ruth R."/>
            <person name="San Lucas F."/>
            <person name="Warren J."/>
            <person name="Zhang J."/>
            <person name="Zhao Z."/>
            <person name="Zhou C."/>
            <person name="Zhu D."/>
            <person name="Lee S."/>
            <person name="Bess C."/>
            <person name="Blankenburg K."/>
            <person name="Forbes L."/>
            <person name="Fu Q."/>
            <person name="Gubbala S."/>
            <person name="Hirani K."/>
            <person name="Jayaseelan J.C."/>
            <person name="Lara F."/>
            <person name="Munidasa M."/>
            <person name="Palculict T."/>
            <person name="Patil S."/>
            <person name="Pu L.-L."/>
            <person name="Saada N."/>
            <person name="Tang L."/>
            <person name="Weissenberger G."/>
            <person name="Zhu Y."/>
            <person name="Hemphill L."/>
            <person name="Shang Y."/>
            <person name="Youmans B."/>
            <person name="Ayvaz T."/>
            <person name="Ross M."/>
            <person name="Santibanez J."/>
            <person name="Aqrawi P."/>
            <person name="Gross S."/>
            <person name="Joshi V."/>
            <person name="Fowler G."/>
            <person name="Nazareth L."/>
            <person name="Reid J."/>
            <person name="Worley K."/>
            <person name="Petrosino J."/>
            <person name="Highlander S."/>
            <person name="Gibbs R."/>
        </authorList>
    </citation>
    <scope>NUCLEOTIDE SEQUENCE [LARGE SCALE GENOMIC DNA]</scope>
    <source>
        <strain evidence="10 11">SK355</strain>
    </source>
</reference>
<comment type="caution">
    <text evidence="10">The sequence shown here is derived from an EMBL/GenBank/DDBJ whole genome shotgun (WGS) entry which is preliminary data.</text>
</comment>
<dbReference type="Proteomes" id="UP000005589">
    <property type="component" value="Unassembled WGS sequence"/>
</dbReference>
<organism evidence="10 11">
    <name type="scientific">Streptococcus sanguinis SK355</name>
    <dbReference type="NCBI Taxonomy" id="888816"/>
    <lineage>
        <taxon>Bacteria</taxon>
        <taxon>Bacillati</taxon>
        <taxon>Bacillota</taxon>
        <taxon>Bacilli</taxon>
        <taxon>Lactobacillales</taxon>
        <taxon>Streptococcaceae</taxon>
        <taxon>Streptococcus</taxon>
    </lineage>
</organism>
<protein>
    <submittedName>
        <fullName evidence="10">DAACS family dicarboxylate/amino acid:sodium (Na+) symporter</fullName>
    </submittedName>
</protein>
<sequence>MANALSQQQKGQKSNMKTVILLYLLGTFAAALVAVLVNFFFPISIELASSSQKVSPPDGIGQVLSNLLLQLVDNPVNALITANYIGILSWAVIFGIAMREASHHSKELLQILADITSKIVEWIINLAPLGILGLVYTTISGKGFQALKSYGILLLVLIASMLIVALIINPLITFIMLRKNPYPLVWRCLRVSGVTAFFTRSSAANIPVNMKLCRDLGLNPETYSVSIPLGATINMAGAGITINTLTLAAVNTLGIRVDFGTALVLSIVAAISACGASGVAGGSLLLIPVACSLFGISNDLAMQVVSVGFVISVIQDSCETALNSSTDVLFTAVAEMSSWPKEKRY</sequence>
<evidence type="ECO:0000313" key="11">
    <source>
        <dbReference type="Proteomes" id="UP000005589"/>
    </source>
</evidence>
<dbReference type="NCBIfam" id="NF010151">
    <property type="entry name" value="PRK13628.1"/>
    <property type="match status" value="1"/>
</dbReference>
<proteinExistence type="predicted"/>
<dbReference type="PRINTS" id="PR00173">
    <property type="entry name" value="EDTRNSPORT"/>
</dbReference>
<dbReference type="Pfam" id="PF00375">
    <property type="entry name" value="SDF"/>
    <property type="match status" value="1"/>
</dbReference>
<comment type="subcellular location">
    <subcellularLocation>
        <location evidence="1">Membrane</location>
        <topology evidence="1">Multi-pass membrane protein</topology>
    </subcellularLocation>
</comment>
<evidence type="ECO:0000256" key="8">
    <source>
        <dbReference type="ARBA" id="ARBA00023136"/>
    </source>
</evidence>
<dbReference type="InterPro" id="IPR036458">
    <property type="entry name" value="Na:dicarbo_symporter_sf"/>
</dbReference>
<evidence type="ECO:0000256" key="9">
    <source>
        <dbReference type="SAM" id="Phobius"/>
    </source>
</evidence>
<feature type="transmembrane region" description="Helical" evidence="9">
    <location>
        <begin position="20"/>
        <end position="41"/>
    </location>
</feature>
<dbReference type="PATRIC" id="fig|888816.3.peg.871"/>
<dbReference type="eggNOG" id="COG3633">
    <property type="taxonomic scope" value="Bacteria"/>
</dbReference>
<evidence type="ECO:0000256" key="1">
    <source>
        <dbReference type="ARBA" id="ARBA00004141"/>
    </source>
</evidence>
<feature type="transmembrane region" description="Helical" evidence="9">
    <location>
        <begin position="262"/>
        <end position="287"/>
    </location>
</feature>
<keyword evidence="6" id="KW-0029">Amino-acid transport</keyword>
<evidence type="ECO:0000256" key="7">
    <source>
        <dbReference type="ARBA" id="ARBA00022989"/>
    </source>
</evidence>
<dbReference type="HOGENOM" id="CLU_044581_0_0_9"/>
<dbReference type="FunFam" id="1.10.3860.10:FF:000003">
    <property type="entry name" value="Serine/threonine transporter sstT"/>
    <property type="match status" value="1"/>
</dbReference>
<evidence type="ECO:0000256" key="6">
    <source>
        <dbReference type="ARBA" id="ARBA00022970"/>
    </source>
</evidence>
<dbReference type="PANTHER" id="PTHR42865">
    <property type="entry name" value="PROTON/GLUTAMATE-ASPARTATE SYMPORTER"/>
    <property type="match status" value="1"/>
</dbReference>
<evidence type="ECO:0000256" key="3">
    <source>
        <dbReference type="ARBA" id="ARBA00022475"/>
    </source>
</evidence>
<dbReference type="GO" id="GO:0032329">
    <property type="term" value="P:serine transport"/>
    <property type="evidence" value="ECO:0007669"/>
    <property type="project" value="TreeGrafter"/>
</dbReference>
<gene>
    <name evidence="10" type="primary">ygjU</name>
    <name evidence="10" type="ORF">HMPREF9389_0898</name>
</gene>
<keyword evidence="7 9" id="KW-1133">Transmembrane helix</keyword>
<keyword evidence="5" id="KW-0769">Symport</keyword>
<dbReference type="GO" id="GO:0005886">
    <property type="term" value="C:plasma membrane"/>
    <property type="evidence" value="ECO:0007669"/>
    <property type="project" value="TreeGrafter"/>
</dbReference>
<evidence type="ECO:0000256" key="4">
    <source>
        <dbReference type="ARBA" id="ARBA00022692"/>
    </source>
</evidence>
<dbReference type="AlphaFoldDB" id="F3UPR5"/>
<evidence type="ECO:0000313" key="10">
    <source>
        <dbReference type="EMBL" id="EGJ42185.1"/>
    </source>
</evidence>
<accession>F3UPR5</accession>
<feature type="transmembrane region" description="Helical" evidence="9">
    <location>
        <begin position="76"/>
        <end position="98"/>
    </location>
</feature>
<dbReference type="GO" id="GO:0005295">
    <property type="term" value="F:neutral L-amino acid:sodium symporter activity"/>
    <property type="evidence" value="ECO:0007669"/>
    <property type="project" value="TreeGrafter"/>
</dbReference>